<dbReference type="InterPro" id="IPR003599">
    <property type="entry name" value="Ig_sub"/>
</dbReference>
<keyword evidence="16" id="KW-0812">Transmembrane</keyword>
<dbReference type="GO" id="GO:0001788">
    <property type="term" value="P:antibody-dependent cellular cytotoxicity"/>
    <property type="evidence" value="ECO:0007669"/>
    <property type="project" value="TreeGrafter"/>
</dbReference>
<protein>
    <recommendedName>
        <fullName evidence="14">High affinity immunoglobulin gamma Fc receptor I</fullName>
    </recommendedName>
    <alternativeName>
        <fullName evidence="15">Fc-gamma RI</fullName>
    </alternativeName>
</protein>
<dbReference type="Pfam" id="PF13895">
    <property type="entry name" value="Ig_2"/>
    <property type="match status" value="2"/>
</dbReference>
<keyword evidence="4" id="KW-0399">Innate immunity</keyword>
<keyword evidence="6" id="KW-0732">Signal</keyword>
<keyword evidence="3" id="KW-0597">Phosphoprotein</keyword>
<comment type="similarity">
    <text evidence="13">Belongs to the immunoglobulin superfamily. FCGR1 family.</text>
</comment>
<evidence type="ECO:0000256" key="12">
    <source>
        <dbReference type="ARBA" id="ARBA00023319"/>
    </source>
</evidence>
<evidence type="ECO:0000259" key="17">
    <source>
        <dbReference type="PROSITE" id="PS50835"/>
    </source>
</evidence>
<evidence type="ECO:0000256" key="11">
    <source>
        <dbReference type="ARBA" id="ARBA00023180"/>
    </source>
</evidence>
<evidence type="ECO:0000256" key="14">
    <source>
        <dbReference type="ARBA" id="ARBA00071992"/>
    </source>
</evidence>
<dbReference type="CDD" id="cd05752">
    <property type="entry name" value="Ig1_FcgammaR_like"/>
    <property type="match status" value="1"/>
</dbReference>
<dbReference type="GO" id="GO:0019864">
    <property type="term" value="F:IgG binding"/>
    <property type="evidence" value="ECO:0007669"/>
    <property type="project" value="UniProtKB-KW"/>
</dbReference>
<dbReference type="SMART" id="SM00409">
    <property type="entry name" value="IG"/>
    <property type="match status" value="3"/>
</dbReference>
<evidence type="ECO:0000256" key="5">
    <source>
        <dbReference type="ARBA" id="ARBA00022652"/>
    </source>
</evidence>
<keyword evidence="8" id="KW-0391">Immunity</keyword>
<evidence type="ECO:0000313" key="19">
    <source>
        <dbReference type="Proteomes" id="UP000322234"/>
    </source>
</evidence>
<keyword evidence="12" id="KW-0393">Immunoglobulin domain</keyword>
<keyword evidence="10" id="KW-1015">Disulfide bond</keyword>
<evidence type="ECO:0000256" key="15">
    <source>
        <dbReference type="ARBA" id="ARBA00083540"/>
    </source>
</evidence>
<dbReference type="PANTHER" id="PTHR11481:SF11">
    <property type="entry name" value="HIGH AFFINITY IMMUNOGLOBULIN GAMMA FC RECEPTOR I-RELATED"/>
    <property type="match status" value="1"/>
</dbReference>
<dbReference type="FunFam" id="2.60.40.10:FF:000651">
    <property type="entry name" value="Fc receptor like 1"/>
    <property type="match status" value="1"/>
</dbReference>
<evidence type="ECO:0000256" key="7">
    <source>
        <dbReference type="ARBA" id="ARBA00022737"/>
    </source>
</evidence>
<sequence length="467" mass="53009">MYERKSTLKLTYLREEGECHKSDAGNGLSPHFTVPVRLEMWLMIALILGGKLGLERADPTKAVITLKPPWVSVFQEENVTLLCEGPHQPGDTATQWFLNGTAIKTLAPRYSINSATFDDSGEYKCQTGLSMLSDPVQLEIHSDWLLLQVTSRVFTEGDPLALRCHAWKNMPVYKMLFYKDGKPFRFSNQNSEFTILQTNLSHNGIYHCSGERRRRYTSAGVSITIKELFPAPVLRTSFSSPHQEGNLVNLSCETKLPSEKPGQQLYFSFYVGNKTLISRTTSSEYQTFIAKKEDRRLYWCEAATGDGNLIKRSPELELPVLGLQSTTPVWFHFLFYLAVGIMFLVDSVLCIVIHKELQRKKMWNLEIYLDSLDSGHGKEKSLAPTGERGPKDLDPFFVHHPPPLVKAYGQLRGREKARCLCQNEKEFWNISNQELNALAQKSQPTRQLPMLGSELCVTPSHKEDVKS</sequence>
<dbReference type="Proteomes" id="UP000322234">
    <property type="component" value="Unassembled WGS sequence"/>
</dbReference>
<dbReference type="FunFam" id="2.60.40.10:FF:000356">
    <property type="entry name" value="Low affinity immunoglobulin gamma Fc region receptor III-A"/>
    <property type="match status" value="1"/>
</dbReference>
<dbReference type="Gene3D" id="2.60.40.10">
    <property type="entry name" value="Immunoglobulins"/>
    <property type="match status" value="3"/>
</dbReference>
<dbReference type="GO" id="GO:0032760">
    <property type="term" value="P:positive regulation of tumor necrosis factor production"/>
    <property type="evidence" value="ECO:0007669"/>
    <property type="project" value="TreeGrafter"/>
</dbReference>
<accession>A0A6B0S3N2</accession>
<proteinExistence type="inferred from homology"/>
<comment type="caution">
    <text evidence="18">The sequence shown here is derived from an EMBL/GenBank/DDBJ whole genome shotgun (WGS) entry which is preliminary data.</text>
</comment>
<keyword evidence="19" id="KW-1185">Reference proteome</keyword>
<keyword evidence="2" id="KW-1003">Cell membrane</keyword>
<keyword evidence="9 16" id="KW-0472">Membrane</keyword>
<evidence type="ECO:0000256" key="9">
    <source>
        <dbReference type="ARBA" id="ARBA00023136"/>
    </source>
</evidence>
<feature type="domain" description="Ig-like" evidence="17">
    <location>
        <begin position="135"/>
        <end position="224"/>
    </location>
</feature>
<feature type="transmembrane region" description="Helical" evidence="16">
    <location>
        <begin position="329"/>
        <end position="353"/>
    </location>
</feature>
<keyword evidence="11" id="KW-0325">Glycoprotein</keyword>
<evidence type="ECO:0000256" key="2">
    <source>
        <dbReference type="ARBA" id="ARBA00022475"/>
    </source>
</evidence>
<dbReference type="GO" id="GO:0006911">
    <property type="term" value="P:phagocytosis, engulfment"/>
    <property type="evidence" value="ECO:0007669"/>
    <property type="project" value="UniProtKB-ARBA"/>
</dbReference>
<comment type="subcellular location">
    <subcellularLocation>
        <location evidence="1">Cell membrane</location>
    </subcellularLocation>
</comment>
<reference evidence="18" key="1">
    <citation type="submission" date="2019-10" db="EMBL/GenBank/DDBJ databases">
        <title>The sequence and de novo assembly of the wild yak genome.</title>
        <authorList>
            <person name="Liu Y."/>
        </authorList>
    </citation>
    <scope>NUCLEOTIDE SEQUENCE [LARGE SCALE GENOMIC DNA]</scope>
    <source>
        <strain evidence="18">WY2019</strain>
    </source>
</reference>
<dbReference type="PANTHER" id="PTHR11481">
    <property type="entry name" value="IMMUNOGLOBULIN FC RECEPTOR"/>
    <property type="match status" value="1"/>
</dbReference>
<dbReference type="InterPro" id="IPR007110">
    <property type="entry name" value="Ig-like_dom"/>
</dbReference>
<gene>
    <name evidence="18" type="ORF">E5288_WYG002686</name>
</gene>
<evidence type="ECO:0000256" key="4">
    <source>
        <dbReference type="ARBA" id="ARBA00022588"/>
    </source>
</evidence>
<keyword evidence="7" id="KW-0677">Repeat</keyword>
<dbReference type="AlphaFoldDB" id="A0A6B0S3N2"/>
<organism evidence="18 19">
    <name type="scientific">Bos mutus</name>
    <name type="common">wild yak</name>
    <dbReference type="NCBI Taxonomy" id="72004"/>
    <lineage>
        <taxon>Eukaryota</taxon>
        <taxon>Metazoa</taxon>
        <taxon>Chordata</taxon>
        <taxon>Craniata</taxon>
        <taxon>Vertebrata</taxon>
        <taxon>Euteleostomi</taxon>
        <taxon>Mammalia</taxon>
        <taxon>Eutheria</taxon>
        <taxon>Laurasiatheria</taxon>
        <taxon>Artiodactyla</taxon>
        <taxon>Ruminantia</taxon>
        <taxon>Pecora</taxon>
        <taxon>Bovidae</taxon>
        <taxon>Bovinae</taxon>
        <taxon>Bos</taxon>
    </lineage>
</organism>
<dbReference type="InterPro" id="IPR003598">
    <property type="entry name" value="Ig_sub2"/>
</dbReference>
<evidence type="ECO:0000256" key="6">
    <source>
        <dbReference type="ARBA" id="ARBA00022729"/>
    </source>
</evidence>
<dbReference type="InterPro" id="IPR013783">
    <property type="entry name" value="Ig-like_fold"/>
</dbReference>
<dbReference type="GO" id="GO:0019770">
    <property type="term" value="F:IgG receptor activity"/>
    <property type="evidence" value="ECO:0007669"/>
    <property type="project" value="TreeGrafter"/>
</dbReference>
<evidence type="ECO:0000313" key="18">
    <source>
        <dbReference type="EMBL" id="MXQ96492.1"/>
    </source>
</evidence>
<evidence type="ECO:0000256" key="3">
    <source>
        <dbReference type="ARBA" id="ARBA00022553"/>
    </source>
</evidence>
<dbReference type="GO" id="GO:0045087">
    <property type="term" value="P:innate immune response"/>
    <property type="evidence" value="ECO:0007669"/>
    <property type="project" value="UniProtKB-KW"/>
</dbReference>
<evidence type="ECO:0000256" key="13">
    <source>
        <dbReference type="ARBA" id="ARBA00061183"/>
    </source>
</evidence>
<name>A0A6B0S3N2_9CETA</name>
<evidence type="ECO:0000256" key="1">
    <source>
        <dbReference type="ARBA" id="ARBA00004236"/>
    </source>
</evidence>
<dbReference type="InterPro" id="IPR036179">
    <property type="entry name" value="Ig-like_dom_sf"/>
</dbReference>
<dbReference type="SMART" id="SM00408">
    <property type="entry name" value="IGc2"/>
    <property type="match status" value="2"/>
</dbReference>
<dbReference type="EMBL" id="VBQZ03000165">
    <property type="protein sequence ID" value="MXQ96492.1"/>
    <property type="molecule type" value="Genomic_DNA"/>
</dbReference>
<keyword evidence="5" id="KW-0390">IgG-binding protein</keyword>
<evidence type="ECO:0000256" key="16">
    <source>
        <dbReference type="SAM" id="Phobius"/>
    </source>
</evidence>
<dbReference type="SUPFAM" id="SSF48726">
    <property type="entry name" value="Immunoglobulin"/>
    <property type="match status" value="3"/>
</dbReference>
<dbReference type="GO" id="GO:0050766">
    <property type="term" value="P:positive regulation of phagocytosis"/>
    <property type="evidence" value="ECO:0007669"/>
    <property type="project" value="TreeGrafter"/>
</dbReference>
<dbReference type="InterPro" id="IPR050488">
    <property type="entry name" value="Ig_Fc_receptor"/>
</dbReference>
<evidence type="ECO:0000256" key="8">
    <source>
        <dbReference type="ARBA" id="ARBA00022859"/>
    </source>
</evidence>
<dbReference type="GO" id="GO:0009897">
    <property type="term" value="C:external side of plasma membrane"/>
    <property type="evidence" value="ECO:0007669"/>
    <property type="project" value="TreeGrafter"/>
</dbReference>
<keyword evidence="16" id="KW-1133">Transmembrane helix</keyword>
<evidence type="ECO:0000256" key="10">
    <source>
        <dbReference type="ARBA" id="ARBA00023157"/>
    </source>
</evidence>
<dbReference type="FunFam" id="2.60.40.10:FF:000217">
    <property type="entry name" value="High affinity immunoglobulin gamma Fc receptor I"/>
    <property type="match status" value="1"/>
</dbReference>
<dbReference type="PROSITE" id="PS50835">
    <property type="entry name" value="IG_LIKE"/>
    <property type="match status" value="2"/>
</dbReference>
<feature type="domain" description="Ig-like" evidence="17">
    <location>
        <begin position="59"/>
        <end position="126"/>
    </location>
</feature>
<dbReference type="CDD" id="cd05753">
    <property type="entry name" value="Ig2_FcgammaR_like"/>
    <property type="match status" value="1"/>
</dbReference>